<sequence>MWTKEKKKEYMHSYYKARYTCTKYKLPCQHGNKKSECPICKKEASRRYTIAHADNIRAKRMKHYYEVVKPRDGIGDKIIKTPGEKRIKRNERDREWRRAILLHYGDKCAICGDTSNLEIDHKFGYGRDHRKELAKTLGRSEKYFIGGGGFYRWLLTNNYPNDYTVNGVTYKDGFRVLCKSCNVMQKKKDRCNHFATK</sequence>
<organism evidence="1">
    <name type="scientific">viral metagenome</name>
    <dbReference type="NCBI Taxonomy" id="1070528"/>
    <lineage>
        <taxon>unclassified sequences</taxon>
        <taxon>metagenomes</taxon>
        <taxon>organismal metagenomes</taxon>
    </lineage>
</organism>
<proteinExistence type="predicted"/>
<reference evidence="1" key="1">
    <citation type="submission" date="2020-03" db="EMBL/GenBank/DDBJ databases">
        <title>The deep terrestrial virosphere.</title>
        <authorList>
            <person name="Holmfeldt K."/>
            <person name="Nilsson E."/>
            <person name="Simone D."/>
            <person name="Lopez-Fernandez M."/>
            <person name="Wu X."/>
            <person name="de Brujin I."/>
            <person name="Lundin D."/>
            <person name="Andersson A."/>
            <person name="Bertilsson S."/>
            <person name="Dopson M."/>
        </authorList>
    </citation>
    <scope>NUCLEOTIDE SEQUENCE</scope>
    <source>
        <strain evidence="1">MM415A03193</strain>
    </source>
</reference>
<dbReference type="EMBL" id="MT141870">
    <property type="protein sequence ID" value="QJA71395.1"/>
    <property type="molecule type" value="Genomic_DNA"/>
</dbReference>
<name>A0A6M3JQX3_9ZZZZ</name>
<dbReference type="AlphaFoldDB" id="A0A6M3JQX3"/>
<protein>
    <submittedName>
        <fullName evidence="1">Uncharacterized protein</fullName>
    </submittedName>
</protein>
<evidence type="ECO:0000313" key="1">
    <source>
        <dbReference type="EMBL" id="QJA71395.1"/>
    </source>
</evidence>
<gene>
    <name evidence="1" type="ORF">MM415A03193_0006</name>
</gene>
<accession>A0A6M3JQX3</accession>